<evidence type="ECO:0000313" key="2">
    <source>
        <dbReference type="EMBL" id="KAI7810156.1"/>
    </source>
</evidence>
<feature type="compositionally biased region" description="Basic and acidic residues" evidence="1">
    <location>
        <begin position="378"/>
        <end position="399"/>
    </location>
</feature>
<feature type="compositionally biased region" description="Acidic residues" evidence="1">
    <location>
        <begin position="400"/>
        <end position="411"/>
    </location>
</feature>
<reference evidence="2" key="1">
    <citation type="submission" date="2021-02" db="EMBL/GenBank/DDBJ databases">
        <title>Comparative genomics reveals that relaxation of natural selection precedes convergent phenotypic evolution of cavefish.</title>
        <authorList>
            <person name="Peng Z."/>
        </authorList>
    </citation>
    <scope>NUCLEOTIDE SEQUENCE</scope>
    <source>
        <tissue evidence="2">Muscle</tissue>
    </source>
</reference>
<feature type="compositionally biased region" description="Polar residues" evidence="1">
    <location>
        <begin position="129"/>
        <end position="147"/>
    </location>
</feature>
<evidence type="ECO:0000256" key="1">
    <source>
        <dbReference type="SAM" id="MobiDB-lite"/>
    </source>
</evidence>
<feature type="region of interest" description="Disordered" evidence="1">
    <location>
        <begin position="101"/>
        <end position="147"/>
    </location>
</feature>
<feature type="compositionally biased region" description="Basic residues" evidence="1">
    <location>
        <begin position="299"/>
        <end position="337"/>
    </location>
</feature>
<sequence length="572" mass="64476">MSSPELTQWNFSEGKDTLSMSHALYNRNYKSHQPQDGEDSTYRMGPEPLEDLFTCHKCSSTALAIRKQRREIVLQRTNHMGEQHERDDDWPACVASRQCKGNDRHSVLQQRIKDKSIQRHIERRPGIPSSHNLGSQDTSSQRRGGSNDISAVRIQQLALNNHFPAHQRGPFRPTDQIHNNSLIKRQALDVGPQPVYRTTSCLHCHQTYEYNQAGSNNQSFPFENHSENRHQHGEKLYNAMLYRDILGYNSNVGECGESQASELGFKLASQRSVTFDLSGSEERVLTTPADRPKGESRRKSSKTSVKKRDRKSVKTKSSTHGHLKPHKSRTQAKKMLKVKLNLNPLRKNRVHPKSGGQEENGEDEMMFKKAKKEKLRGKKDLKQKSKNEKPIKKSKKNTDGPEDEEEEDAVDQDTSTSTKHAKQAKHSKKKNKISRSNSKDIDDVAKESLHNVDNSENVVPVEGETLLTDSLLESLVSSTLQSSMQLTLNTADVTNTQQLNNPDLTLSVSALDESTTPQDTVDQTSSLDLSSAAPVIQEYVSSAEGSPKRKIRLILPEKTSNRPPTALDKKIR</sequence>
<feature type="compositionally biased region" description="Basic and acidic residues" evidence="1">
    <location>
        <begin position="280"/>
        <end position="298"/>
    </location>
</feature>
<gene>
    <name evidence="2" type="ORF">IRJ41_022964</name>
</gene>
<comment type="caution">
    <text evidence="2">The sequence shown here is derived from an EMBL/GenBank/DDBJ whole genome shotgun (WGS) entry which is preliminary data.</text>
</comment>
<feature type="region of interest" description="Disordered" evidence="1">
    <location>
        <begin position="277"/>
        <end position="456"/>
    </location>
</feature>
<dbReference type="EMBL" id="JAFHDT010000005">
    <property type="protein sequence ID" value="KAI7810156.1"/>
    <property type="molecule type" value="Genomic_DNA"/>
</dbReference>
<feature type="compositionally biased region" description="Basic and acidic residues" evidence="1">
    <location>
        <begin position="437"/>
        <end position="450"/>
    </location>
</feature>
<dbReference type="AlphaFoldDB" id="A0A9W7WXI7"/>
<dbReference type="Proteomes" id="UP001059041">
    <property type="component" value="Linkage Group LG5"/>
</dbReference>
<accession>A0A9W7WXI7</accession>
<evidence type="ECO:0000313" key="3">
    <source>
        <dbReference type="Proteomes" id="UP001059041"/>
    </source>
</evidence>
<name>A0A9W7WXI7_TRIRA</name>
<feature type="compositionally biased region" description="Basic residues" evidence="1">
    <location>
        <begin position="419"/>
        <end position="433"/>
    </location>
</feature>
<organism evidence="2 3">
    <name type="scientific">Triplophysa rosa</name>
    <name type="common">Cave loach</name>
    <dbReference type="NCBI Taxonomy" id="992332"/>
    <lineage>
        <taxon>Eukaryota</taxon>
        <taxon>Metazoa</taxon>
        <taxon>Chordata</taxon>
        <taxon>Craniata</taxon>
        <taxon>Vertebrata</taxon>
        <taxon>Euteleostomi</taxon>
        <taxon>Actinopterygii</taxon>
        <taxon>Neopterygii</taxon>
        <taxon>Teleostei</taxon>
        <taxon>Ostariophysi</taxon>
        <taxon>Cypriniformes</taxon>
        <taxon>Nemacheilidae</taxon>
        <taxon>Triplophysa</taxon>
    </lineage>
</organism>
<proteinExistence type="predicted"/>
<keyword evidence="3" id="KW-1185">Reference proteome</keyword>
<feature type="compositionally biased region" description="Basic and acidic residues" evidence="1">
    <location>
        <begin position="101"/>
        <end position="125"/>
    </location>
</feature>
<feature type="region of interest" description="Disordered" evidence="1">
    <location>
        <begin position="545"/>
        <end position="572"/>
    </location>
</feature>
<feature type="compositionally biased region" description="Basic residues" evidence="1">
    <location>
        <begin position="368"/>
        <end position="377"/>
    </location>
</feature>
<protein>
    <submittedName>
        <fullName evidence="2">Uncharacterized protein</fullName>
    </submittedName>
</protein>